<evidence type="ECO:0000256" key="3">
    <source>
        <dbReference type="ARBA" id="ARBA00022475"/>
    </source>
</evidence>
<feature type="transmembrane region" description="Helical" evidence="7">
    <location>
        <begin position="12"/>
        <end position="35"/>
    </location>
</feature>
<name>A0A0C1ECL8_9BACT</name>
<dbReference type="PATRIC" id="fig|83552.4.peg.1058"/>
<keyword evidence="4 7" id="KW-0812">Transmembrane</keyword>
<protein>
    <submittedName>
        <fullName evidence="9">Uncharacterized protein YhiD</fullName>
    </submittedName>
</protein>
<feature type="transmembrane region" description="Helical" evidence="7">
    <location>
        <begin position="41"/>
        <end position="62"/>
    </location>
</feature>
<keyword evidence="6 7" id="KW-0472">Membrane</keyword>
<feature type="transmembrane region" description="Helical" evidence="7">
    <location>
        <begin position="114"/>
        <end position="147"/>
    </location>
</feature>
<dbReference type="GO" id="GO:0005886">
    <property type="term" value="C:plasma membrane"/>
    <property type="evidence" value="ECO:0007669"/>
    <property type="project" value="UniProtKB-SubCell"/>
</dbReference>
<proteinExistence type="inferred from homology"/>
<dbReference type="PRINTS" id="PR01837">
    <property type="entry name" value="MGTCSAPBPROT"/>
</dbReference>
<reference evidence="9 10" key="1">
    <citation type="journal article" date="2014" name="Mol. Biol. Evol.">
        <title>Massive expansion of Ubiquitination-related gene families within the Chlamydiae.</title>
        <authorList>
            <person name="Domman D."/>
            <person name="Collingro A."/>
            <person name="Lagkouvardos I."/>
            <person name="Gehre L."/>
            <person name="Weinmaier T."/>
            <person name="Rattei T."/>
            <person name="Subtil A."/>
            <person name="Horn M."/>
        </authorList>
    </citation>
    <scope>NUCLEOTIDE SEQUENCE [LARGE SCALE GENOMIC DNA]</scope>
    <source>
        <strain evidence="9 10">OEW1</strain>
    </source>
</reference>
<dbReference type="Proteomes" id="UP000031307">
    <property type="component" value="Unassembled WGS sequence"/>
</dbReference>
<evidence type="ECO:0000256" key="7">
    <source>
        <dbReference type="SAM" id="Phobius"/>
    </source>
</evidence>
<dbReference type="InterPro" id="IPR003416">
    <property type="entry name" value="MgtC/SapB/SrpB/YhiD_fam"/>
</dbReference>
<evidence type="ECO:0000256" key="1">
    <source>
        <dbReference type="ARBA" id="ARBA00004651"/>
    </source>
</evidence>
<comment type="similarity">
    <text evidence="2">Belongs to the MgtC/SapB family.</text>
</comment>
<dbReference type="InterPro" id="IPR049177">
    <property type="entry name" value="MgtC_SapB_SrpB_YhiD_N"/>
</dbReference>
<evidence type="ECO:0000256" key="5">
    <source>
        <dbReference type="ARBA" id="ARBA00022989"/>
    </source>
</evidence>
<comment type="caution">
    <text evidence="9">The sequence shown here is derived from an EMBL/GenBank/DDBJ whole genome shotgun (WGS) entry which is preliminary data.</text>
</comment>
<evidence type="ECO:0000256" key="4">
    <source>
        <dbReference type="ARBA" id="ARBA00022692"/>
    </source>
</evidence>
<gene>
    <name evidence="9" type="primary">yhiD</name>
    <name evidence="9" type="ORF">DB43_FS00540</name>
</gene>
<dbReference type="EMBL" id="JSAM01000062">
    <property type="protein sequence ID" value="KIA77813.1"/>
    <property type="molecule type" value="Genomic_DNA"/>
</dbReference>
<comment type="subcellular location">
    <subcellularLocation>
        <location evidence="1">Cell membrane</location>
        <topology evidence="1">Multi-pass membrane protein</topology>
    </subcellularLocation>
</comment>
<evidence type="ECO:0000256" key="6">
    <source>
        <dbReference type="ARBA" id="ARBA00023136"/>
    </source>
</evidence>
<evidence type="ECO:0000259" key="8">
    <source>
        <dbReference type="Pfam" id="PF02308"/>
    </source>
</evidence>
<feature type="domain" description="MgtC/SapB/SrpB/YhiD N-terminal" evidence="8">
    <location>
        <begin position="23"/>
        <end position="152"/>
    </location>
</feature>
<sequence length="245" mass="26937">MWWGRYMFNQQLMLSDVEILLRLFLAAILGGMIGLERERGSWFAGLRTHMLVCMGSTLFMIVSQYGFNGILQKELVVLDPSRISAQVASGIGFLGAGTILFWKNAIRGLTTAASLWAVAAVGLSIGGGLYLAGVGMTIMIFIVLAGIKPLEKIFFKKKFISEIRFAIAPKISLIALDEILQKSALRLANLQVEILKDKEVIHLFFYSNLGSESIVIIEALKNLPGIEKIETYESDKVDIQSGSSS</sequence>
<keyword evidence="5 7" id="KW-1133">Transmembrane helix</keyword>
<dbReference type="Pfam" id="PF02308">
    <property type="entry name" value="MgtC"/>
    <property type="match status" value="1"/>
</dbReference>
<dbReference type="PANTHER" id="PTHR33778">
    <property type="entry name" value="PROTEIN MGTC"/>
    <property type="match status" value="1"/>
</dbReference>
<accession>A0A0C1ECL8</accession>
<evidence type="ECO:0000256" key="2">
    <source>
        <dbReference type="ARBA" id="ARBA00009298"/>
    </source>
</evidence>
<evidence type="ECO:0000313" key="10">
    <source>
        <dbReference type="Proteomes" id="UP000031307"/>
    </source>
</evidence>
<dbReference type="PANTHER" id="PTHR33778:SF1">
    <property type="entry name" value="MAGNESIUM TRANSPORTER YHID-RELATED"/>
    <property type="match status" value="1"/>
</dbReference>
<evidence type="ECO:0000313" key="9">
    <source>
        <dbReference type="EMBL" id="KIA77813.1"/>
    </source>
</evidence>
<keyword evidence="3" id="KW-1003">Cell membrane</keyword>
<feature type="transmembrane region" description="Helical" evidence="7">
    <location>
        <begin position="83"/>
        <end position="102"/>
    </location>
</feature>
<organism evidence="9 10">
    <name type="scientific">Parachlamydia acanthamoebae</name>
    <dbReference type="NCBI Taxonomy" id="83552"/>
    <lineage>
        <taxon>Bacteria</taxon>
        <taxon>Pseudomonadati</taxon>
        <taxon>Chlamydiota</taxon>
        <taxon>Chlamydiia</taxon>
        <taxon>Parachlamydiales</taxon>
        <taxon>Parachlamydiaceae</taxon>
        <taxon>Parachlamydia</taxon>
    </lineage>
</organism>
<dbReference type="AlphaFoldDB" id="A0A0C1ECL8"/>